<evidence type="ECO:0000256" key="1">
    <source>
        <dbReference type="SAM" id="MobiDB-lite"/>
    </source>
</evidence>
<dbReference type="KEGG" id="hsal:JMJ58_19500"/>
<dbReference type="OrthoDB" id="331383at2157"/>
<protein>
    <recommendedName>
        <fullName evidence="2">Halobacterial output domain-containing protein</fullName>
    </recommendedName>
</protein>
<dbReference type="RefSeq" id="WP_204747683.1">
    <property type="nucleotide sequence ID" value="NZ_CP069188.1"/>
</dbReference>
<dbReference type="Proteomes" id="UP000637819">
    <property type="component" value="Chromosome"/>
</dbReference>
<proteinExistence type="predicted"/>
<feature type="region of interest" description="Disordered" evidence="1">
    <location>
        <begin position="1"/>
        <end position="23"/>
    </location>
</feature>
<evidence type="ECO:0000313" key="3">
    <source>
        <dbReference type="EMBL" id="QRV15067.1"/>
    </source>
</evidence>
<sequence>MTKNNNGGTDREDDPSLNGDTHWQQVTQRLYDPDRDGGLTTAIVFAIADAKDVSPSEVKSLPLYETVDVTGIENAFFASNNGDVSRQGTGTVNFRYTENLIKVRSDGWIQVYESTGPEIS</sequence>
<dbReference type="AlphaFoldDB" id="A0A8T8E0A9"/>
<feature type="domain" description="Halobacterial output" evidence="2">
    <location>
        <begin position="39"/>
        <end position="112"/>
    </location>
</feature>
<dbReference type="EMBL" id="CP069188">
    <property type="protein sequence ID" value="QRV15067.1"/>
    <property type="molecule type" value="Genomic_DNA"/>
</dbReference>
<name>A0A8T8E0A9_9EURY</name>
<dbReference type="GeneID" id="62877358"/>
<evidence type="ECO:0000259" key="2">
    <source>
        <dbReference type="Pfam" id="PF18545"/>
    </source>
</evidence>
<organism evidence="3 4">
    <name type="scientific">Haloterrigena salifodinae</name>
    <dbReference type="NCBI Taxonomy" id="2675099"/>
    <lineage>
        <taxon>Archaea</taxon>
        <taxon>Methanobacteriati</taxon>
        <taxon>Methanobacteriota</taxon>
        <taxon>Stenosarchaea group</taxon>
        <taxon>Halobacteria</taxon>
        <taxon>Halobacteriales</taxon>
        <taxon>Natrialbaceae</taxon>
        <taxon>Haloterrigena</taxon>
    </lineage>
</organism>
<dbReference type="InterPro" id="IPR040624">
    <property type="entry name" value="HalOD1"/>
</dbReference>
<keyword evidence="4" id="KW-1185">Reference proteome</keyword>
<dbReference type="Pfam" id="PF18545">
    <property type="entry name" value="HalOD1"/>
    <property type="match status" value="1"/>
</dbReference>
<reference evidence="3 4" key="1">
    <citation type="submission" date="2021-01" db="EMBL/GenBank/DDBJ databases">
        <title>Genome Sequence and Methylation Pattern of Haloterrigena salifodinae BOL5-1, An Extremely Halophilic Archaeon from a Bolivian Salt Mine.</title>
        <authorList>
            <person name="DasSarma P."/>
            <person name="Anton B.P."/>
            <person name="DasSarma S.L."/>
            <person name="von Ehrenheim H.A.L."/>
            <person name="Martinez F.L."/>
            <person name="Guzman D."/>
            <person name="Roberts R.J."/>
            <person name="DasSarma S."/>
        </authorList>
    </citation>
    <scope>NUCLEOTIDE SEQUENCE [LARGE SCALE GENOMIC DNA]</scope>
    <source>
        <strain evidence="3 4">BOL5-1</strain>
    </source>
</reference>
<evidence type="ECO:0000313" key="4">
    <source>
        <dbReference type="Proteomes" id="UP000637819"/>
    </source>
</evidence>
<gene>
    <name evidence="3" type="ORF">JMJ58_19500</name>
</gene>
<accession>A0A8T8E0A9</accession>